<dbReference type="Proteomes" id="UP001234297">
    <property type="component" value="Chromosome 7"/>
</dbReference>
<accession>A0ACC2L5V1</accession>
<name>A0ACC2L5V1_PERAE</name>
<organism evidence="1 2">
    <name type="scientific">Persea americana</name>
    <name type="common">Avocado</name>
    <dbReference type="NCBI Taxonomy" id="3435"/>
    <lineage>
        <taxon>Eukaryota</taxon>
        <taxon>Viridiplantae</taxon>
        <taxon>Streptophyta</taxon>
        <taxon>Embryophyta</taxon>
        <taxon>Tracheophyta</taxon>
        <taxon>Spermatophyta</taxon>
        <taxon>Magnoliopsida</taxon>
        <taxon>Magnoliidae</taxon>
        <taxon>Laurales</taxon>
        <taxon>Lauraceae</taxon>
        <taxon>Persea</taxon>
    </lineage>
</organism>
<reference evidence="1 2" key="1">
    <citation type="journal article" date="2022" name="Hortic Res">
        <title>A haplotype resolved chromosomal level avocado genome allows analysis of novel avocado genes.</title>
        <authorList>
            <person name="Nath O."/>
            <person name="Fletcher S.J."/>
            <person name="Hayward A."/>
            <person name="Shaw L.M."/>
            <person name="Masouleh A.K."/>
            <person name="Furtado A."/>
            <person name="Henry R.J."/>
            <person name="Mitter N."/>
        </authorList>
    </citation>
    <scope>NUCLEOTIDE SEQUENCE [LARGE SCALE GENOMIC DNA]</scope>
    <source>
        <strain evidence="2">cv. Hass</strain>
    </source>
</reference>
<gene>
    <name evidence="1" type="ORF">MRB53_022165</name>
</gene>
<evidence type="ECO:0000313" key="2">
    <source>
        <dbReference type="Proteomes" id="UP001234297"/>
    </source>
</evidence>
<evidence type="ECO:0000313" key="1">
    <source>
        <dbReference type="EMBL" id="KAJ8628842.1"/>
    </source>
</evidence>
<proteinExistence type="predicted"/>
<dbReference type="EMBL" id="CM056815">
    <property type="protein sequence ID" value="KAJ8628842.1"/>
    <property type="molecule type" value="Genomic_DNA"/>
</dbReference>
<comment type="caution">
    <text evidence="1">The sequence shown here is derived from an EMBL/GenBank/DDBJ whole genome shotgun (WGS) entry which is preliminary data.</text>
</comment>
<keyword evidence="2" id="KW-1185">Reference proteome</keyword>
<sequence length="163" mass="18293">MDCKKQIVRLQQILKKWRKLANAQKPSNSTSKGSNFLKRTFTLFNSSSTTLVSGDAAVPKGFLAVCVGEELKRFVIPTGYLGHRAFRILLRGAEEEFGFQQEGVLRIPCEVSVFVNILKVIREKGSVLHVGVGFRGEEEMIGCCSLEDGMSQLLFLHQQPKYR</sequence>
<protein>
    <submittedName>
        <fullName evidence="1">Uncharacterized protein</fullName>
    </submittedName>
</protein>